<evidence type="ECO:0000313" key="3">
    <source>
        <dbReference type="Proteomes" id="UP001500325"/>
    </source>
</evidence>
<comment type="caution">
    <text evidence="2">The sequence shown here is derived from an EMBL/GenBank/DDBJ whole genome shotgun (WGS) entry which is preliminary data.</text>
</comment>
<sequence>MWFSASAVVPRLRAEWGIGEATAIAALAVSGTCCLLSPVVVGAGVPGLVAFCAVWGRPWSRTPRCSRAR</sequence>
<feature type="transmembrane region" description="Helical" evidence="1">
    <location>
        <begin position="24"/>
        <end position="54"/>
    </location>
</feature>
<name>A0ABP8WCF8_9PSEU</name>
<reference evidence="3" key="1">
    <citation type="journal article" date="2019" name="Int. J. Syst. Evol. Microbiol.">
        <title>The Global Catalogue of Microorganisms (GCM) 10K type strain sequencing project: providing services to taxonomists for standard genome sequencing and annotation.</title>
        <authorList>
            <consortium name="The Broad Institute Genomics Platform"/>
            <consortium name="The Broad Institute Genome Sequencing Center for Infectious Disease"/>
            <person name="Wu L."/>
            <person name="Ma J."/>
        </authorList>
    </citation>
    <scope>NUCLEOTIDE SEQUENCE [LARGE SCALE GENOMIC DNA]</scope>
    <source>
        <strain evidence="3">JCM 18055</strain>
    </source>
</reference>
<dbReference type="Proteomes" id="UP001500325">
    <property type="component" value="Unassembled WGS sequence"/>
</dbReference>
<keyword evidence="1" id="KW-0812">Transmembrane</keyword>
<organism evidence="2 3">
    <name type="scientific">Pseudonocardia yuanmonensis</name>
    <dbReference type="NCBI Taxonomy" id="1095914"/>
    <lineage>
        <taxon>Bacteria</taxon>
        <taxon>Bacillati</taxon>
        <taxon>Actinomycetota</taxon>
        <taxon>Actinomycetes</taxon>
        <taxon>Pseudonocardiales</taxon>
        <taxon>Pseudonocardiaceae</taxon>
        <taxon>Pseudonocardia</taxon>
    </lineage>
</organism>
<dbReference type="EMBL" id="BAABIC010000006">
    <property type="protein sequence ID" value="GAA4686680.1"/>
    <property type="molecule type" value="Genomic_DNA"/>
</dbReference>
<gene>
    <name evidence="2" type="ORF">GCM10023215_22780</name>
</gene>
<keyword evidence="1" id="KW-1133">Transmembrane helix</keyword>
<proteinExistence type="predicted"/>
<accession>A0ABP8WCF8</accession>
<keyword evidence="1" id="KW-0472">Membrane</keyword>
<protein>
    <submittedName>
        <fullName evidence="2">Uncharacterized protein</fullName>
    </submittedName>
</protein>
<keyword evidence="3" id="KW-1185">Reference proteome</keyword>
<evidence type="ECO:0000256" key="1">
    <source>
        <dbReference type="SAM" id="Phobius"/>
    </source>
</evidence>
<evidence type="ECO:0000313" key="2">
    <source>
        <dbReference type="EMBL" id="GAA4686680.1"/>
    </source>
</evidence>